<proteinExistence type="predicted"/>
<sequence length="201" mass="21624">MRLTRAALTIAATALAPALLLTGPAFAAGNTAPSTTVSAAPAADGSGTPVGEMSDEELRIAILRILADEDSGKRVIREANEALDNGTTEAMQYFLETGYPLAQAEDDRVALVRILGNPDSGKRVIKEINQLLDSGTAQDIRQWLETGYRLAQAEDDRVALVRILARPDISEAMRAAVSKAIDGTPEEMRYFLEYGQYEVDA</sequence>
<gene>
    <name evidence="2" type="ORF">ACFP1B_29590</name>
</gene>
<accession>A0ABW1GUX6</accession>
<dbReference type="EMBL" id="JBHSPU010000027">
    <property type="protein sequence ID" value="MFC5917545.1"/>
    <property type="molecule type" value="Genomic_DNA"/>
</dbReference>
<keyword evidence="3" id="KW-1185">Reference proteome</keyword>
<dbReference type="Proteomes" id="UP001596200">
    <property type="component" value="Unassembled WGS sequence"/>
</dbReference>
<evidence type="ECO:0000313" key="3">
    <source>
        <dbReference type="Proteomes" id="UP001596200"/>
    </source>
</evidence>
<protein>
    <submittedName>
        <fullName evidence="2">ALF repeat-containing protein</fullName>
    </submittedName>
</protein>
<keyword evidence="1" id="KW-0732">Signal</keyword>
<feature type="signal peptide" evidence="1">
    <location>
        <begin position="1"/>
        <end position="27"/>
    </location>
</feature>
<feature type="chain" id="PRO_5046124993" evidence="1">
    <location>
        <begin position="28"/>
        <end position="201"/>
    </location>
</feature>
<dbReference type="RefSeq" id="WP_344513603.1">
    <property type="nucleotide sequence ID" value="NZ_BAAATU010000025.1"/>
</dbReference>
<dbReference type="Pfam" id="PF03752">
    <property type="entry name" value="ALF"/>
    <property type="match status" value="3"/>
</dbReference>
<reference evidence="3" key="1">
    <citation type="journal article" date="2019" name="Int. J. Syst. Evol. Microbiol.">
        <title>The Global Catalogue of Microorganisms (GCM) 10K type strain sequencing project: providing services to taxonomists for standard genome sequencing and annotation.</title>
        <authorList>
            <consortium name="The Broad Institute Genomics Platform"/>
            <consortium name="The Broad Institute Genome Sequencing Center for Infectious Disease"/>
            <person name="Wu L."/>
            <person name="Ma J."/>
        </authorList>
    </citation>
    <scope>NUCLEOTIDE SEQUENCE [LARGE SCALE GENOMIC DNA]</scope>
    <source>
        <strain evidence="3">JCM 4147</strain>
    </source>
</reference>
<evidence type="ECO:0000313" key="2">
    <source>
        <dbReference type="EMBL" id="MFC5917545.1"/>
    </source>
</evidence>
<name>A0ABW1GUX6_9ACTN</name>
<evidence type="ECO:0000256" key="1">
    <source>
        <dbReference type="SAM" id="SignalP"/>
    </source>
</evidence>
<organism evidence="2 3">
    <name type="scientific">Streptomyces pulveraceus</name>
    <dbReference type="NCBI Taxonomy" id="68258"/>
    <lineage>
        <taxon>Bacteria</taxon>
        <taxon>Bacillati</taxon>
        <taxon>Actinomycetota</taxon>
        <taxon>Actinomycetes</taxon>
        <taxon>Kitasatosporales</taxon>
        <taxon>Streptomycetaceae</taxon>
        <taxon>Streptomyces</taxon>
    </lineage>
</organism>
<comment type="caution">
    <text evidence="2">The sequence shown here is derived from an EMBL/GenBank/DDBJ whole genome shotgun (WGS) entry which is preliminary data.</text>
</comment>
<dbReference type="InterPro" id="IPR005506">
    <property type="entry name" value="DUF312_ALF"/>
</dbReference>